<organism evidence="3 4">
    <name type="scientific">Coccomyxa viridis</name>
    <dbReference type="NCBI Taxonomy" id="1274662"/>
    <lineage>
        <taxon>Eukaryota</taxon>
        <taxon>Viridiplantae</taxon>
        <taxon>Chlorophyta</taxon>
        <taxon>core chlorophytes</taxon>
        <taxon>Trebouxiophyceae</taxon>
        <taxon>Trebouxiophyceae incertae sedis</taxon>
        <taxon>Coccomyxaceae</taxon>
        <taxon>Coccomyxa</taxon>
    </lineage>
</organism>
<reference evidence="3 4" key="1">
    <citation type="submission" date="2024-06" db="EMBL/GenBank/DDBJ databases">
        <authorList>
            <person name="Kraege A."/>
            <person name="Thomma B."/>
        </authorList>
    </citation>
    <scope>NUCLEOTIDE SEQUENCE [LARGE SCALE GENOMIC DNA]</scope>
</reference>
<accession>A0ABP1G7N0</accession>
<dbReference type="EMBL" id="CAXHTA020000018">
    <property type="protein sequence ID" value="CAL5228154.1"/>
    <property type="molecule type" value="Genomic_DNA"/>
</dbReference>
<dbReference type="Proteomes" id="UP001497392">
    <property type="component" value="Unassembled WGS sequence"/>
</dbReference>
<keyword evidence="1" id="KW-0812">Transmembrane</keyword>
<evidence type="ECO:0000256" key="1">
    <source>
        <dbReference type="SAM" id="Phobius"/>
    </source>
</evidence>
<keyword evidence="4" id="KW-1185">Reference proteome</keyword>
<gene>
    <name evidence="3" type="primary">g11234</name>
    <name evidence="3" type="ORF">VP750_LOCUS10060</name>
</gene>
<evidence type="ECO:0000313" key="4">
    <source>
        <dbReference type="Proteomes" id="UP001497392"/>
    </source>
</evidence>
<comment type="caution">
    <text evidence="3">The sequence shown here is derived from an EMBL/GenBank/DDBJ whole genome shotgun (WGS) entry which is preliminary data.</text>
</comment>
<proteinExistence type="predicted"/>
<feature type="signal peptide" evidence="2">
    <location>
        <begin position="1"/>
        <end position="22"/>
    </location>
</feature>
<evidence type="ECO:0000313" key="3">
    <source>
        <dbReference type="EMBL" id="CAL5228154.1"/>
    </source>
</evidence>
<feature type="chain" id="PRO_5045868327" evidence="2">
    <location>
        <begin position="23"/>
        <end position="303"/>
    </location>
</feature>
<keyword evidence="1" id="KW-1133">Transmembrane helix</keyword>
<keyword evidence="1" id="KW-0472">Membrane</keyword>
<sequence>MRSLIMLGTVLMLVCGAVLTSGLPQIEAEQRMGESLGRSGGPTQHRALLMTPMVYTTPYWSDELDLRITPEKRGQGATYQPDSDYFPSSYHGPTVGSGSGGLAVANRLTMLYPRDGVSCTIPGTSASQKTYDAQRPWYHTFPKGYTLQFVPFYAAEYMGHHWAVYDQTKRFYSFDDGDNTSGDYDYDDSDEPPAGCHYLDEQPSDAAGNETGHMTNYSAPAPAPQTASGNATVASATHLALRGSSSTKRPGPVMMLCTPIPAAGDRLDKNFVICITVIPGSIILIYIFARVAYCCNKRRRVHS</sequence>
<name>A0ABP1G7N0_9CHLO</name>
<protein>
    <submittedName>
        <fullName evidence="3">G11234 protein</fullName>
    </submittedName>
</protein>
<evidence type="ECO:0000256" key="2">
    <source>
        <dbReference type="SAM" id="SignalP"/>
    </source>
</evidence>
<keyword evidence="2" id="KW-0732">Signal</keyword>
<feature type="transmembrane region" description="Helical" evidence="1">
    <location>
        <begin position="270"/>
        <end position="293"/>
    </location>
</feature>